<feature type="compositionally biased region" description="Low complexity" evidence="1">
    <location>
        <begin position="74"/>
        <end position="87"/>
    </location>
</feature>
<proteinExistence type="predicted"/>
<dbReference type="EMBL" id="SDMP01000018">
    <property type="protein sequence ID" value="RYQ96608.1"/>
    <property type="molecule type" value="Genomic_DNA"/>
</dbReference>
<comment type="caution">
    <text evidence="2">The sequence shown here is derived from an EMBL/GenBank/DDBJ whole genome shotgun (WGS) entry which is preliminary data.</text>
</comment>
<dbReference type="AlphaFoldDB" id="A0A444Y3X1"/>
<reference evidence="2 3" key="1">
    <citation type="submission" date="2019-01" db="EMBL/GenBank/DDBJ databases">
        <title>Sequencing of cultivated peanut Arachis hypogaea provides insights into genome evolution and oil improvement.</title>
        <authorList>
            <person name="Chen X."/>
        </authorList>
    </citation>
    <scope>NUCLEOTIDE SEQUENCE [LARGE SCALE GENOMIC DNA]</scope>
    <source>
        <strain evidence="3">cv. Fuhuasheng</strain>
        <tissue evidence="2">Leaves</tissue>
    </source>
</reference>
<gene>
    <name evidence="2" type="ORF">Ahy_B08g092428</name>
</gene>
<evidence type="ECO:0000313" key="2">
    <source>
        <dbReference type="EMBL" id="RYQ96608.1"/>
    </source>
</evidence>
<name>A0A444Y3X1_ARAHY</name>
<dbReference type="Proteomes" id="UP000289738">
    <property type="component" value="Chromosome B08"/>
</dbReference>
<keyword evidence="3" id="KW-1185">Reference proteome</keyword>
<sequence>MESFWMGKATIATAHQAPDSRNHRAIHSSSAPHSPPKPIHSSPTTTALSPPPRRRTSPSSPSPPPHSPCHRHTASALTSASSPTRRSPPQHHHLPLVASPLSYCLRCQAAAPAPASVFPHSLQSLVFSTSLFLSLGIHLPLLPSPVILSPDTCADD</sequence>
<organism evidence="2 3">
    <name type="scientific">Arachis hypogaea</name>
    <name type="common">Peanut</name>
    <dbReference type="NCBI Taxonomy" id="3818"/>
    <lineage>
        <taxon>Eukaryota</taxon>
        <taxon>Viridiplantae</taxon>
        <taxon>Streptophyta</taxon>
        <taxon>Embryophyta</taxon>
        <taxon>Tracheophyta</taxon>
        <taxon>Spermatophyta</taxon>
        <taxon>Magnoliopsida</taxon>
        <taxon>eudicotyledons</taxon>
        <taxon>Gunneridae</taxon>
        <taxon>Pentapetalae</taxon>
        <taxon>rosids</taxon>
        <taxon>fabids</taxon>
        <taxon>Fabales</taxon>
        <taxon>Fabaceae</taxon>
        <taxon>Papilionoideae</taxon>
        <taxon>50 kb inversion clade</taxon>
        <taxon>dalbergioids sensu lato</taxon>
        <taxon>Dalbergieae</taxon>
        <taxon>Pterocarpus clade</taxon>
        <taxon>Arachis</taxon>
    </lineage>
</organism>
<protein>
    <submittedName>
        <fullName evidence="2">Uncharacterized protein</fullName>
    </submittedName>
</protein>
<accession>A0A444Y3X1</accession>
<feature type="compositionally biased region" description="Low complexity" evidence="1">
    <location>
        <begin position="39"/>
        <end position="48"/>
    </location>
</feature>
<evidence type="ECO:0000256" key="1">
    <source>
        <dbReference type="SAM" id="MobiDB-lite"/>
    </source>
</evidence>
<evidence type="ECO:0000313" key="3">
    <source>
        <dbReference type="Proteomes" id="UP000289738"/>
    </source>
</evidence>
<feature type="region of interest" description="Disordered" evidence="1">
    <location>
        <begin position="1"/>
        <end position="93"/>
    </location>
</feature>